<accession>A0A0N0UWN6</accession>
<dbReference type="GO" id="GO:0016747">
    <property type="term" value="F:acyltransferase activity, transferring groups other than amino-acyl groups"/>
    <property type="evidence" value="ECO:0007669"/>
    <property type="project" value="InterPro"/>
</dbReference>
<dbReference type="AlphaFoldDB" id="A0A0N0UWN6"/>
<reference evidence="2 3" key="1">
    <citation type="submission" date="2015-07" db="EMBL/GenBank/DDBJ databases">
        <title>Genome sequencing project for genomic taxonomy and phylogenomics of Bacillus-like bacteria.</title>
        <authorList>
            <person name="Liu B."/>
            <person name="Wang J."/>
            <person name="Zhu Y."/>
            <person name="Liu G."/>
            <person name="Chen Q."/>
            <person name="Chen Z."/>
            <person name="Che J."/>
            <person name="Ge C."/>
            <person name="Shi H."/>
            <person name="Pan Z."/>
            <person name="Liu X."/>
        </authorList>
    </citation>
    <scope>NUCLEOTIDE SEQUENCE [LARGE SCALE GENOMIC DNA]</scope>
    <source>
        <strain evidence="2 3">DSM 54</strain>
    </source>
</reference>
<protein>
    <recommendedName>
        <fullName evidence="1">N-acetyltransferase domain-containing protein</fullName>
    </recommendedName>
</protein>
<dbReference type="CDD" id="cd04301">
    <property type="entry name" value="NAT_SF"/>
    <property type="match status" value="1"/>
</dbReference>
<dbReference type="PROSITE" id="PS51186">
    <property type="entry name" value="GNAT"/>
    <property type="match status" value="1"/>
</dbReference>
<organism evidence="2 3">
    <name type="scientific">Lysinibacillus macroides</name>
    <dbReference type="NCBI Taxonomy" id="33935"/>
    <lineage>
        <taxon>Bacteria</taxon>
        <taxon>Bacillati</taxon>
        <taxon>Bacillota</taxon>
        <taxon>Bacilli</taxon>
        <taxon>Bacillales</taxon>
        <taxon>Bacillaceae</taxon>
        <taxon>Lysinibacillus</taxon>
    </lineage>
</organism>
<dbReference type="STRING" id="33935.ADM90_13960"/>
<dbReference type="InterPro" id="IPR000182">
    <property type="entry name" value="GNAT_dom"/>
</dbReference>
<evidence type="ECO:0000313" key="2">
    <source>
        <dbReference type="EMBL" id="KOY81515.1"/>
    </source>
</evidence>
<evidence type="ECO:0000259" key="1">
    <source>
        <dbReference type="PROSITE" id="PS51186"/>
    </source>
</evidence>
<dbReference type="Gene3D" id="3.40.630.30">
    <property type="match status" value="1"/>
</dbReference>
<keyword evidence="3" id="KW-1185">Reference proteome</keyword>
<dbReference type="InterPro" id="IPR016181">
    <property type="entry name" value="Acyl_CoA_acyltransferase"/>
</dbReference>
<proteinExistence type="predicted"/>
<dbReference type="Pfam" id="PF00583">
    <property type="entry name" value="Acetyltransf_1"/>
    <property type="match status" value="1"/>
</dbReference>
<dbReference type="PATRIC" id="fig|33935.3.peg.4796"/>
<dbReference type="RefSeq" id="WP_235473550.1">
    <property type="nucleotide sequence ID" value="NZ_LGCI01000009.1"/>
</dbReference>
<evidence type="ECO:0000313" key="3">
    <source>
        <dbReference type="Proteomes" id="UP000037977"/>
    </source>
</evidence>
<dbReference type="SUPFAM" id="SSF55729">
    <property type="entry name" value="Acyl-CoA N-acyltransferases (Nat)"/>
    <property type="match status" value="1"/>
</dbReference>
<sequence>MHLKIMAIEGVPYAWLHQLQEIYADVFDGAHLPLEKLASKEGLLCMLAVEDNELIGFKLGYPHPDGVFYSWLGGVRDTKRGQGIASQLMIVQHKHMKALGFQKVRTYGRNTYKAMLIVNLKHGFDIVSTFIDDKGRHKIIFEKLVE</sequence>
<gene>
    <name evidence="2" type="ORF">ADM90_13960</name>
</gene>
<comment type="caution">
    <text evidence="2">The sequence shown here is derived from an EMBL/GenBank/DDBJ whole genome shotgun (WGS) entry which is preliminary data.</text>
</comment>
<name>A0A0N0UWN6_9BACI</name>
<dbReference type="Proteomes" id="UP000037977">
    <property type="component" value="Unassembled WGS sequence"/>
</dbReference>
<feature type="domain" description="N-acetyltransferase" evidence="1">
    <location>
        <begin position="6"/>
        <end position="146"/>
    </location>
</feature>
<dbReference type="EMBL" id="LGCI01000009">
    <property type="protein sequence ID" value="KOY81515.1"/>
    <property type="molecule type" value="Genomic_DNA"/>
</dbReference>